<evidence type="ECO:0000256" key="3">
    <source>
        <dbReference type="ARBA" id="ARBA00023004"/>
    </source>
</evidence>
<feature type="domain" description="4Fe-4S ferredoxin-type" evidence="5">
    <location>
        <begin position="1"/>
        <end position="31"/>
    </location>
</feature>
<dbReference type="Proteomes" id="UP000053370">
    <property type="component" value="Unassembled WGS sequence"/>
</dbReference>
<dbReference type="Gene3D" id="1.10.15.40">
    <property type="entry name" value="Electron transport complex subunit B, putative Fe-S cluster"/>
    <property type="match status" value="1"/>
</dbReference>
<dbReference type="InterPro" id="IPR004108">
    <property type="entry name" value="Fe_hydrogenase_lsu_C"/>
</dbReference>
<keyword evidence="4" id="KW-0411">Iron-sulfur</keyword>
<dbReference type="Pfam" id="PF02906">
    <property type="entry name" value="Fe_hyd_lg_C"/>
    <property type="match status" value="1"/>
</dbReference>
<keyword evidence="2" id="KW-0479">Metal-binding</keyword>
<dbReference type="EMBL" id="DF968180">
    <property type="protein sequence ID" value="GAP39625.1"/>
    <property type="molecule type" value="Genomic_DNA"/>
</dbReference>
<dbReference type="PROSITE" id="PS51656">
    <property type="entry name" value="4FE4S"/>
    <property type="match status" value="1"/>
</dbReference>
<dbReference type="PATRIC" id="fig|1678840.3.peg.691"/>
<sequence>MEEYIDFLKSNCKNCYKCIRHCPVKSIRFSGNQAHIVSDECILCGQCVLICPQQAKRIRSDIEKAKSILATNKFVAASIAPSFIAYFPDVSIASMEKVLRKLGFSQIEETAVGATLVKNEYERMIEEKSRNVIISSCCHTVNLLIEKYYPETLPYLANVVSPMHAHCLKLKMENPEIKTIYIGPCLSKKAEAEQTGGMVDCVLTFEELSQWIASEHIEFDRIPENNRQSKARLFPTTGGILKTMNCISDTYSYLAIDGVENCILALKDIMTGNLSNCFIEMSACPGSCIGGPAMNKTQHLPIRDFLAVEKIAGDQDFPVSELDPGAMRKDHFRIDISQRIPGDDEITAILRKLGKETPDDELNCGTCGYNTCREKAIAVCQGKADLTMCLPFLKEKSESISNQIIMNTPNGILILNEMLEVQQINDAARAIMNIHNASDVLGEPLVRILDPQDFQKVIDTGMRIVTKRTYLAEYLKFVERTIYYDKTSHLLMCIMKDITEEERAKDEKERISRESIEITDRVVEKQMRVVQEIASLLGETTVEMKVALSKLKDTLKNE</sequence>
<evidence type="ECO:0000256" key="1">
    <source>
        <dbReference type="ARBA" id="ARBA00022485"/>
    </source>
</evidence>
<dbReference type="InterPro" id="IPR007202">
    <property type="entry name" value="4Fe-4S_dom"/>
</dbReference>
<evidence type="ECO:0000313" key="7">
    <source>
        <dbReference type="EMBL" id="GAP39625.1"/>
    </source>
</evidence>
<dbReference type="SUPFAM" id="SSF54862">
    <property type="entry name" value="4Fe-4S ferredoxins"/>
    <property type="match status" value="1"/>
</dbReference>
<organism evidence="7">
    <name type="scientific">Flexilinea flocculi</name>
    <dbReference type="NCBI Taxonomy" id="1678840"/>
    <lineage>
        <taxon>Bacteria</taxon>
        <taxon>Bacillati</taxon>
        <taxon>Chloroflexota</taxon>
        <taxon>Anaerolineae</taxon>
        <taxon>Anaerolineales</taxon>
        <taxon>Anaerolineaceae</taxon>
        <taxon>Flexilinea</taxon>
    </lineage>
</organism>
<evidence type="ECO:0000256" key="2">
    <source>
        <dbReference type="ARBA" id="ARBA00022723"/>
    </source>
</evidence>
<keyword evidence="1" id="KW-0004">4Fe-4S</keyword>
<evidence type="ECO:0000259" key="6">
    <source>
        <dbReference type="PROSITE" id="PS51656"/>
    </source>
</evidence>
<accession>A0A0K8PBV0</accession>
<dbReference type="InterPro" id="IPR017896">
    <property type="entry name" value="4Fe4S_Fe-S-bd"/>
</dbReference>
<dbReference type="OrthoDB" id="9803192at2"/>
<dbReference type="PROSITE" id="PS51379">
    <property type="entry name" value="4FE4S_FER_2"/>
    <property type="match status" value="2"/>
</dbReference>
<gene>
    <name evidence="7" type="ORF">ATC1_12157</name>
</gene>
<dbReference type="PROSITE" id="PS00198">
    <property type="entry name" value="4FE4S_FER_1"/>
    <property type="match status" value="1"/>
</dbReference>
<dbReference type="RefSeq" id="WP_062278226.1">
    <property type="nucleotide sequence ID" value="NZ_DF968180.1"/>
</dbReference>
<dbReference type="GO" id="GO:0051539">
    <property type="term" value="F:4 iron, 4 sulfur cluster binding"/>
    <property type="evidence" value="ECO:0007669"/>
    <property type="project" value="UniProtKB-KW"/>
</dbReference>
<dbReference type="InterPro" id="IPR017900">
    <property type="entry name" value="4Fe4S_Fe_S_CS"/>
</dbReference>
<evidence type="ECO:0000259" key="5">
    <source>
        <dbReference type="PROSITE" id="PS51379"/>
    </source>
</evidence>
<feature type="domain" description="4Fe-4S" evidence="6">
    <location>
        <begin position="345"/>
        <end position="406"/>
    </location>
</feature>
<keyword evidence="8" id="KW-1185">Reference proteome</keyword>
<dbReference type="STRING" id="1678840.ATC1_12157"/>
<proteinExistence type="predicted"/>
<dbReference type="AlphaFoldDB" id="A0A0K8PBV0"/>
<evidence type="ECO:0000256" key="4">
    <source>
        <dbReference type="ARBA" id="ARBA00023014"/>
    </source>
</evidence>
<dbReference type="InterPro" id="IPR009016">
    <property type="entry name" value="Fe_hydrogenase"/>
</dbReference>
<dbReference type="GO" id="GO:0046872">
    <property type="term" value="F:metal ion binding"/>
    <property type="evidence" value="ECO:0007669"/>
    <property type="project" value="UniProtKB-KW"/>
</dbReference>
<protein>
    <submittedName>
        <fullName evidence="7">Iron only hydrogenase large subunit, C-terminal domain</fullName>
    </submittedName>
</protein>
<dbReference type="Gene3D" id="3.30.450.20">
    <property type="entry name" value="PAS domain"/>
    <property type="match status" value="1"/>
</dbReference>
<name>A0A0K8PBV0_9CHLR</name>
<reference evidence="7" key="1">
    <citation type="journal article" date="2015" name="Genome Announc.">
        <title>Draft Genome Sequence of Anaerolineae Strain TC1, a Novel Isolate from a Methanogenic Wastewater Treatment System.</title>
        <authorList>
            <person name="Matsuura N."/>
            <person name="Tourlousse D.M."/>
            <person name="Sun L."/>
            <person name="Toyonaga M."/>
            <person name="Kuroda K."/>
            <person name="Ohashi A."/>
            <person name="Cruz R."/>
            <person name="Yamaguchi T."/>
            <person name="Sekiguchi Y."/>
        </authorList>
    </citation>
    <scope>NUCLEOTIDE SEQUENCE [LARGE SCALE GENOMIC DNA]</scope>
    <source>
        <strain evidence="7">TC1</strain>
    </source>
</reference>
<dbReference type="SUPFAM" id="SSF53920">
    <property type="entry name" value="Fe-only hydrogenase"/>
    <property type="match status" value="1"/>
</dbReference>
<dbReference type="Pfam" id="PF13237">
    <property type="entry name" value="Fer4_10"/>
    <property type="match status" value="1"/>
</dbReference>
<dbReference type="Pfam" id="PF04060">
    <property type="entry name" value="FeS"/>
    <property type="match status" value="1"/>
</dbReference>
<keyword evidence="3" id="KW-0408">Iron</keyword>
<dbReference type="Gene3D" id="3.30.70.20">
    <property type="match status" value="1"/>
</dbReference>
<dbReference type="PANTHER" id="PTHR11615">
    <property type="entry name" value="NITRATE, FORMATE, IRON DEHYDROGENASE"/>
    <property type="match status" value="1"/>
</dbReference>
<dbReference type="Gene3D" id="3.40.950.10">
    <property type="entry name" value="Fe-only Hydrogenase (Larger Subunit), Chain L, domain 3"/>
    <property type="match status" value="1"/>
</dbReference>
<dbReference type="InterPro" id="IPR050340">
    <property type="entry name" value="Cytosolic_Fe-S_CAF"/>
</dbReference>
<evidence type="ECO:0000313" key="8">
    <source>
        <dbReference type="Proteomes" id="UP000053370"/>
    </source>
</evidence>
<feature type="domain" description="4Fe-4S ferredoxin-type" evidence="5">
    <location>
        <begin position="32"/>
        <end position="61"/>
    </location>
</feature>